<dbReference type="InterPro" id="IPR008266">
    <property type="entry name" value="Tyr_kinase_AS"/>
</dbReference>
<evidence type="ECO:0000256" key="1">
    <source>
        <dbReference type="SAM" id="MobiDB-lite"/>
    </source>
</evidence>
<feature type="region of interest" description="Disordered" evidence="1">
    <location>
        <begin position="69"/>
        <end position="107"/>
    </location>
</feature>
<evidence type="ECO:0000313" key="4">
    <source>
        <dbReference type="Proteomes" id="UP000007148"/>
    </source>
</evidence>
<dbReference type="OrthoDB" id="5592585at2759"/>
<sequence length="612" mass="69293">MEAGVTHGTPRSKSQRVGLPIYQQYQLERQDYDEKLVDNAAWLLTDHHIEVVRPSIILQDFPHQNSTVDESTMVKLRVNQRGSETRHKPKGKSDEDETQHKASEKPDLKEVDMYLDPKKVFSHPAVHVEVKSNNAFDIPFLHDRKNGGVKLDKLKEPSKHLLYQFLQYIHLEKAPELPWDHIYLITMTGSVARIWKFTPTGCTVTSTIRYLERPDDLLRFVHALALNGRRGLGLCVGSDRLFRDVGFTGTDSVANDYEVDLTKKLEKIARIYVQYSNNKQWAERQRLTSVWVLNVTSNSRFRTEGVDNPPPGPQGDDLLVLQHPITRRVSMFLACDSMLLGNCQERPRRPKTGRIDRGDHVHTVFRRCLRQEATQAVIEWKSETPNTLTTSRDGLEEAEDPLQYDEIADEGMEPGSEFPDLESKLSAVLSDVGKIMDMRSCRLDWLLFKEVGKDLSNAKDTLEFACAMYDAVRAHKSLYEVGRIIHRDVSAGNILILLSPSDEPHGLLIDWEMGKDMDEEPRKARSNITVGSLPILPDGAHFPIGNDAFHVHHSGICTTSSSLARPRVVLLGVGVHDHSPRLRPHAQGQTAECDREKGAPGLDLWADNTRRA</sequence>
<gene>
    <name evidence="3" type="ORF">PIIN_03080</name>
</gene>
<accession>G4TCY7</accession>
<organism evidence="3 4">
    <name type="scientific">Serendipita indica (strain DSM 11827)</name>
    <name type="common">Root endophyte fungus</name>
    <name type="synonym">Piriformospora indica</name>
    <dbReference type="NCBI Taxonomy" id="1109443"/>
    <lineage>
        <taxon>Eukaryota</taxon>
        <taxon>Fungi</taxon>
        <taxon>Dikarya</taxon>
        <taxon>Basidiomycota</taxon>
        <taxon>Agaricomycotina</taxon>
        <taxon>Agaricomycetes</taxon>
        <taxon>Sebacinales</taxon>
        <taxon>Serendipitaceae</taxon>
        <taxon>Serendipita</taxon>
    </lineage>
</organism>
<dbReference type="InterPro" id="IPR040976">
    <property type="entry name" value="Pkinase_fungal"/>
</dbReference>
<comment type="caution">
    <text evidence="3">The sequence shown here is derived from an EMBL/GenBank/DDBJ whole genome shotgun (WGS) entry which is preliminary data.</text>
</comment>
<dbReference type="AlphaFoldDB" id="G4TCY7"/>
<proteinExistence type="predicted"/>
<evidence type="ECO:0000313" key="3">
    <source>
        <dbReference type="EMBL" id="CCA69180.1"/>
    </source>
</evidence>
<dbReference type="EMBL" id="CAFZ01000049">
    <property type="protein sequence ID" value="CCA69180.1"/>
    <property type="molecule type" value="Genomic_DNA"/>
</dbReference>
<dbReference type="PROSITE" id="PS00109">
    <property type="entry name" value="PROTEIN_KINASE_TYR"/>
    <property type="match status" value="1"/>
</dbReference>
<dbReference type="PANTHER" id="PTHR38248">
    <property type="entry name" value="FUNK1 6"/>
    <property type="match status" value="1"/>
</dbReference>
<dbReference type="PANTHER" id="PTHR38248:SF2">
    <property type="entry name" value="FUNK1 11"/>
    <property type="match status" value="1"/>
</dbReference>
<name>G4TCY7_SERID</name>
<dbReference type="SUPFAM" id="SSF56112">
    <property type="entry name" value="Protein kinase-like (PK-like)"/>
    <property type="match status" value="1"/>
</dbReference>
<dbReference type="InterPro" id="IPR011009">
    <property type="entry name" value="Kinase-like_dom_sf"/>
</dbReference>
<dbReference type="Proteomes" id="UP000007148">
    <property type="component" value="Unassembled WGS sequence"/>
</dbReference>
<protein>
    <recommendedName>
        <fullName evidence="2">Fungal-type protein kinase domain-containing protein</fullName>
    </recommendedName>
</protein>
<feature type="domain" description="Fungal-type protein kinase" evidence="2">
    <location>
        <begin position="424"/>
        <end position="532"/>
    </location>
</feature>
<feature type="compositionally biased region" description="Basic and acidic residues" evidence="1">
    <location>
        <begin position="98"/>
        <end position="107"/>
    </location>
</feature>
<keyword evidence="4" id="KW-1185">Reference proteome</keyword>
<evidence type="ECO:0000259" key="2">
    <source>
        <dbReference type="Pfam" id="PF17667"/>
    </source>
</evidence>
<dbReference type="InParanoid" id="G4TCY7"/>
<feature type="region of interest" description="Disordered" evidence="1">
    <location>
        <begin position="581"/>
        <end position="612"/>
    </location>
</feature>
<dbReference type="GO" id="GO:0004672">
    <property type="term" value="F:protein kinase activity"/>
    <property type="evidence" value="ECO:0007669"/>
    <property type="project" value="InterPro"/>
</dbReference>
<reference evidence="3 4" key="1">
    <citation type="journal article" date="2011" name="PLoS Pathog.">
        <title>Endophytic Life Strategies Decoded by Genome and Transcriptome Analyses of the Mutualistic Root Symbiont Piriformospora indica.</title>
        <authorList>
            <person name="Zuccaro A."/>
            <person name="Lahrmann U."/>
            <person name="Guldener U."/>
            <person name="Langen G."/>
            <person name="Pfiffi S."/>
            <person name="Biedenkopf D."/>
            <person name="Wong P."/>
            <person name="Samans B."/>
            <person name="Grimm C."/>
            <person name="Basiewicz M."/>
            <person name="Murat C."/>
            <person name="Martin F."/>
            <person name="Kogel K.H."/>
        </authorList>
    </citation>
    <scope>NUCLEOTIDE SEQUENCE [LARGE SCALE GENOMIC DNA]</scope>
    <source>
        <strain evidence="3 4">DSM 11827</strain>
    </source>
</reference>
<dbReference type="HOGENOM" id="CLU_446255_0_0_1"/>
<dbReference type="Pfam" id="PF17667">
    <property type="entry name" value="Pkinase_fungal"/>
    <property type="match status" value="1"/>
</dbReference>